<evidence type="ECO:0000259" key="5">
    <source>
        <dbReference type="Pfam" id="PF13458"/>
    </source>
</evidence>
<proteinExistence type="inferred from homology"/>
<dbReference type="InterPro" id="IPR028082">
    <property type="entry name" value="Peripla_BP_I"/>
</dbReference>
<dbReference type="EMBL" id="JBHUIY010000072">
    <property type="protein sequence ID" value="MFD2235750.1"/>
    <property type="molecule type" value="Genomic_DNA"/>
</dbReference>
<keyword evidence="3" id="KW-0029">Amino-acid transport</keyword>
<dbReference type="PANTHER" id="PTHR30483">
    <property type="entry name" value="LEUCINE-SPECIFIC-BINDING PROTEIN"/>
    <property type="match status" value="1"/>
</dbReference>
<dbReference type="Gene3D" id="3.40.50.2300">
    <property type="match status" value="2"/>
</dbReference>
<evidence type="ECO:0000256" key="2">
    <source>
        <dbReference type="ARBA" id="ARBA00022729"/>
    </source>
</evidence>
<name>A0ABW5CI06_9PROT</name>
<keyword evidence="2" id="KW-0732">Signal</keyword>
<keyword evidence="3" id="KW-0813">Transport</keyword>
<dbReference type="Pfam" id="PF13458">
    <property type="entry name" value="Peripla_BP_6"/>
    <property type="match status" value="1"/>
</dbReference>
<reference evidence="7" key="1">
    <citation type="journal article" date="2019" name="Int. J. Syst. Evol. Microbiol.">
        <title>The Global Catalogue of Microorganisms (GCM) 10K type strain sequencing project: providing services to taxonomists for standard genome sequencing and annotation.</title>
        <authorList>
            <consortium name="The Broad Institute Genomics Platform"/>
            <consortium name="The Broad Institute Genome Sequencing Center for Infectious Disease"/>
            <person name="Wu L."/>
            <person name="Ma J."/>
        </authorList>
    </citation>
    <scope>NUCLEOTIDE SEQUENCE [LARGE SCALE GENOMIC DNA]</scope>
    <source>
        <strain evidence="7">KCTC 15012</strain>
    </source>
</reference>
<evidence type="ECO:0000256" key="3">
    <source>
        <dbReference type="ARBA" id="ARBA00022970"/>
    </source>
</evidence>
<evidence type="ECO:0000256" key="1">
    <source>
        <dbReference type="ARBA" id="ARBA00010062"/>
    </source>
</evidence>
<feature type="region of interest" description="Disordered" evidence="4">
    <location>
        <begin position="1"/>
        <end position="38"/>
    </location>
</feature>
<dbReference type="PANTHER" id="PTHR30483:SF6">
    <property type="entry name" value="PERIPLASMIC BINDING PROTEIN OF ABC TRANSPORTER FOR NATURAL AMINO ACIDS"/>
    <property type="match status" value="1"/>
</dbReference>
<dbReference type="InterPro" id="IPR051010">
    <property type="entry name" value="BCAA_transport"/>
</dbReference>
<accession>A0ABW5CI06</accession>
<dbReference type="SUPFAM" id="SSF53822">
    <property type="entry name" value="Periplasmic binding protein-like I"/>
    <property type="match status" value="1"/>
</dbReference>
<dbReference type="CDD" id="cd06339">
    <property type="entry name" value="PBP1_YraM_LppC_lipoprotein-like"/>
    <property type="match status" value="1"/>
</dbReference>
<sequence length="397" mass="41167">MAEVAPWSQGTKPATAATVEPPQVPARPTTAPLPPPPPLPVPEPVVVAPRPVAKTETRAALLVPLSGPQAAVGQALANAAQLALFEIADSRFRLLPLDTRGTAEGAAQAMAQALSQEADIVLGPVFSFEVKAVTPQAQEHRLPVLAFSTDRTIAGGGIYALGYLPGPQVARVIGFARSQGRWHVAVLARADDYGRAVAESAREAAAAQGADLVAVEYYDPAQPDFASAVRRLAAARTAQRPIDAVLIADDGPRLRSLAGLVTSEFGAGAAPRLLGTLLWDDIRLRAEPSLAGGWYPAPPAASHEAFEQRYVKAFGPMPANVPALLAGIAYDSTALAALLARQGKGDYSPAALQSPVGFLGAGGLFRLTPAGLAERGLAIREITPQGAREIAPAPDTF</sequence>
<dbReference type="InterPro" id="IPR028081">
    <property type="entry name" value="Leu-bd"/>
</dbReference>
<keyword evidence="7" id="KW-1185">Reference proteome</keyword>
<evidence type="ECO:0000313" key="6">
    <source>
        <dbReference type="EMBL" id="MFD2235750.1"/>
    </source>
</evidence>
<feature type="domain" description="Leucine-binding protein" evidence="5">
    <location>
        <begin position="58"/>
        <end position="343"/>
    </location>
</feature>
<comment type="caution">
    <text evidence="6">The sequence shown here is derived from an EMBL/GenBank/DDBJ whole genome shotgun (WGS) entry which is preliminary data.</text>
</comment>
<comment type="similarity">
    <text evidence="1">Belongs to the leucine-binding protein family.</text>
</comment>
<gene>
    <name evidence="6" type="ORF">ACFSNB_18290</name>
</gene>
<evidence type="ECO:0000313" key="7">
    <source>
        <dbReference type="Proteomes" id="UP001597296"/>
    </source>
</evidence>
<dbReference type="Proteomes" id="UP001597296">
    <property type="component" value="Unassembled WGS sequence"/>
</dbReference>
<evidence type="ECO:0000256" key="4">
    <source>
        <dbReference type="SAM" id="MobiDB-lite"/>
    </source>
</evidence>
<organism evidence="6 7">
    <name type="scientific">Phaeospirillum tilakii</name>
    <dbReference type="NCBI Taxonomy" id="741673"/>
    <lineage>
        <taxon>Bacteria</taxon>
        <taxon>Pseudomonadati</taxon>
        <taxon>Pseudomonadota</taxon>
        <taxon>Alphaproteobacteria</taxon>
        <taxon>Rhodospirillales</taxon>
        <taxon>Rhodospirillaceae</taxon>
        <taxon>Phaeospirillum</taxon>
    </lineage>
</organism>
<protein>
    <submittedName>
        <fullName evidence="6">Penicillin-binding protein activator</fullName>
    </submittedName>
</protein>